<name>A0A7D3Y9H2_9BACL</name>
<dbReference type="AlphaFoldDB" id="A0A7D3Y9H2"/>
<dbReference type="KEGG" id="kpul:GXN76_07305"/>
<accession>A0A7D3Y9H2</accession>
<evidence type="ECO:0000313" key="2">
    <source>
        <dbReference type="EMBL" id="QKG84301.1"/>
    </source>
</evidence>
<keyword evidence="1" id="KW-1133">Transmembrane helix</keyword>
<organism evidence="2 3">
    <name type="scientific">Kroppenstedtia pulmonis</name>
    <dbReference type="NCBI Taxonomy" id="1380685"/>
    <lineage>
        <taxon>Bacteria</taxon>
        <taxon>Bacillati</taxon>
        <taxon>Bacillota</taxon>
        <taxon>Bacilli</taxon>
        <taxon>Bacillales</taxon>
        <taxon>Thermoactinomycetaceae</taxon>
        <taxon>Kroppenstedtia</taxon>
    </lineage>
</organism>
<dbReference type="Proteomes" id="UP000503088">
    <property type="component" value="Chromosome"/>
</dbReference>
<evidence type="ECO:0000313" key="3">
    <source>
        <dbReference type="Proteomes" id="UP000503088"/>
    </source>
</evidence>
<reference evidence="2 3" key="1">
    <citation type="submission" date="2020-01" db="EMBL/GenBank/DDBJ databases">
        <authorList>
            <person name="Gulvik C.A."/>
            <person name="Batra D.G."/>
        </authorList>
    </citation>
    <scope>NUCLEOTIDE SEQUENCE [LARGE SCALE GENOMIC DNA]</scope>
    <source>
        <strain evidence="2 3">W9323</strain>
    </source>
</reference>
<keyword evidence="3" id="KW-1185">Reference proteome</keyword>
<proteinExistence type="predicted"/>
<keyword evidence="1" id="KW-0472">Membrane</keyword>
<protein>
    <submittedName>
        <fullName evidence="2">Uncharacterized protein</fullName>
    </submittedName>
</protein>
<evidence type="ECO:0000256" key="1">
    <source>
        <dbReference type="SAM" id="Phobius"/>
    </source>
</evidence>
<dbReference type="EMBL" id="CP048104">
    <property type="protein sequence ID" value="QKG84301.1"/>
    <property type="molecule type" value="Genomic_DNA"/>
</dbReference>
<feature type="transmembrane region" description="Helical" evidence="1">
    <location>
        <begin position="6"/>
        <end position="23"/>
    </location>
</feature>
<feature type="transmembrane region" description="Helical" evidence="1">
    <location>
        <begin position="43"/>
        <end position="62"/>
    </location>
</feature>
<gene>
    <name evidence="2" type="ORF">GXN76_07305</name>
</gene>
<dbReference type="RefSeq" id="WP_173221870.1">
    <property type="nucleotide sequence ID" value="NZ_CP048104.1"/>
</dbReference>
<sequence>MGGKVWISYLTGLLSGGVAVWWYPRHLVGEENFLLWQALSLDYWISVCLLICSCFFMVRIGGSSLAQWLELPVTSRKRRDCLITLFLSVLFLIGLGMILPIHTGIFAVVFLLREIMMYRGKYAKTMERTSIKKD</sequence>
<keyword evidence="1" id="KW-0812">Transmembrane</keyword>
<feature type="transmembrane region" description="Helical" evidence="1">
    <location>
        <begin position="82"/>
        <end position="112"/>
    </location>
</feature>